<evidence type="ECO:0000259" key="1">
    <source>
        <dbReference type="PROSITE" id="PS50209"/>
    </source>
</evidence>
<dbReference type="SMART" id="SM00114">
    <property type="entry name" value="CARD"/>
    <property type="match status" value="1"/>
</dbReference>
<dbReference type="STRING" id="144197.ENSSPAP00000008948"/>
<dbReference type="SUPFAM" id="SSF47986">
    <property type="entry name" value="DEATH domain"/>
    <property type="match status" value="1"/>
</dbReference>
<dbReference type="InterPro" id="IPR001315">
    <property type="entry name" value="CARD"/>
</dbReference>
<proteinExistence type="predicted"/>
<protein>
    <recommendedName>
        <fullName evidence="1">CARD domain-containing protein</fullName>
    </recommendedName>
</protein>
<organism evidence="2">
    <name type="scientific">Stegastes partitus</name>
    <name type="common">bicolor damselfish</name>
    <dbReference type="NCBI Taxonomy" id="144197"/>
    <lineage>
        <taxon>Eukaryota</taxon>
        <taxon>Metazoa</taxon>
        <taxon>Chordata</taxon>
        <taxon>Craniata</taxon>
        <taxon>Vertebrata</taxon>
        <taxon>Euteleostomi</taxon>
        <taxon>Actinopterygii</taxon>
        <taxon>Neopterygii</taxon>
        <taxon>Teleostei</taxon>
        <taxon>Neoteleostei</taxon>
        <taxon>Acanthomorphata</taxon>
        <taxon>Ovalentaria</taxon>
        <taxon>Pomacentridae</taxon>
        <taxon>Stegastes</taxon>
    </lineage>
</organism>
<sequence length="99" mass="11283">LMDQVPPQEWLLAVRTELVQRLSDATINQLLDRLYGNGVVTEEEKNVIRAQMGADKARELIDRVRNHGHDAASVLTTALNEVDSFLFRNLNLRQKQESV</sequence>
<accession>A0A3B4ZJ29</accession>
<feature type="domain" description="CARD" evidence="1">
    <location>
        <begin position="15"/>
        <end position="94"/>
    </location>
</feature>
<dbReference type="Ensembl" id="ENSSPAT00000009110.1">
    <property type="protein sequence ID" value="ENSSPAP00000008948.1"/>
    <property type="gene ID" value="ENSSPAG00000006820.1"/>
</dbReference>
<dbReference type="PROSITE" id="PS50209">
    <property type="entry name" value="CARD"/>
    <property type="match status" value="1"/>
</dbReference>
<dbReference type="InterPro" id="IPR011029">
    <property type="entry name" value="DEATH-like_dom_sf"/>
</dbReference>
<dbReference type="GeneTree" id="ENSGT00940000177769"/>
<dbReference type="Pfam" id="PF00619">
    <property type="entry name" value="CARD"/>
    <property type="match status" value="1"/>
</dbReference>
<name>A0A3B4ZJ29_9TELE</name>
<evidence type="ECO:0000313" key="2">
    <source>
        <dbReference type="Ensembl" id="ENSSPAP00000008948.1"/>
    </source>
</evidence>
<reference evidence="2" key="1">
    <citation type="submission" date="2023-09" db="UniProtKB">
        <authorList>
            <consortium name="Ensembl"/>
        </authorList>
    </citation>
    <scope>IDENTIFICATION</scope>
</reference>
<dbReference type="AlphaFoldDB" id="A0A3B4ZJ29"/>
<dbReference type="GO" id="GO:0042981">
    <property type="term" value="P:regulation of apoptotic process"/>
    <property type="evidence" value="ECO:0007669"/>
    <property type="project" value="InterPro"/>
</dbReference>
<dbReference type="Gene3D" id="1.10.533.10">
    <property type="entry name" value="Death Domain, Fas"/>
    <property type="match status" value="1"/>
</dbReference>